<organism evidence="2 3">
    <name type="scientific">Zizania palustris</name>
    <name type="common">Northern wild rice</name>
    <dbReference type="NCBI Taxonomy" id="103762"/>
    <lineage>
        <taxon>Eukaryota</taxon>
        <taxon>Viridiplantae</taxon>
        <taxon>Streptophyta</taxon>
        <taxon>Embryophyta</taxon>
        <taxon>Tracheophyta</taxon>
        <taxon>Spermatophyta</taxon>
        <taxon>Magnoliopsida</taxon>
        <taxon>Liliopsida</taxon>
        <taxon>Poales</taxon>
        <taxon>Poaceae</taxon>
        <taxon>BOP clade</taxon>
        <taxon>Oryzoideae</taxon>
        <taxon>Oryzeae</taxon>
        <taxon>Zizaniinae</taxon>
        <taxon>Zizania</taxon>
    </lineage>
</organism>
<protein>
    <submittedName>
        <fullName evidence="2">Uncharacterized protein</fullName>
    </submittedName>
</protein>
<reference evidence="2" key="2">
    <citation type="submission" date="2021-02" db="EMBL/GenBank/DDBJ databases">
        <authorList>
            <person name="Kimball J.A."/>
            <person name="Haas M.W."/>
            <person name="Macchietto M."/>
            <person name="Kono T."/>
            <person name="Duquette J."/>
            <person name="Shao M."/>
        </authorList>
    </citation>
    <scope>NUCLEOTIDE SEQUENCE</scope>
    <source>
        <tissue evidence="2">Fresh leaf tissue</tissue>
    </source>
</reference>
<name>A0A8J5V9D3_ZIZPA</name>
<comment type="caution">
    <text evidence="2">The sequence shown here is derived from an EMBL/GenBank/DDBJ whole genome shotgun (WGS) entry which is preliminary data.</text>
</comment>
<dbReference type="OrthoDB" id="66620at2759"/>
<feature type="region of interest" description="Disordered" evidence="1">
    <location>
        <begin position="93"/>
        <end position="126"/>
    </location>
</feature>
<gene>
    <name evidence="2" type="ORF">GUJ93_ZPchr0001g30478</name>
</gene>
<proteinExistence type="predicted"/>
<feature type="compositionally biased region" description="Low complexity" evidence="1">
    <location>
        <begin position="111"/>
        <end position="124"/>
    </location>
</feature>
<evidence type="ECO:0000313" key="3">
    <source>
        <dbReference type="Proteomes" id="UP000729402"/>
    </source>
</evidence>
<dbReference type="Proteomes" id="UP000729402">
    <property type="component" value="Unassembled WGS sequence"/>
</dbReference>
<dbReference type="AlphaFoldDB" id="A0A8J5V9D3"/>
<sequence length="168" mass="18419">MWAANATFARSGSWREEEDEQDALRRAALQRLPTVARARRGLLHGDDALCEVDVAGLSPSDRTALVDRLLADSGDAEHFFRRIRARFDASVPTLPRQRSTGRRRWQPSTPPSAEAKQAASESSPIGLRSSHLSAGLSWSVDGDPSLLLSVLISTRLSSGRVEYKVVII</sequence>
<evidence type="ECO:0000313" key="2">
    <source>
        <dbReference type="EMBL" id="KAG8055890.1"/>
    </source>
</evidence>
<keyword evidence="3" id="KW-1185">Reference proteome</keyword>
<dbReference type="EMBL" id="JAAALK010000288">
    <property type="protein sequence ID" value="KAG8055890.1"/>
    <property type="molecule type" value="Genomic_DNA"/>
</dbReference>
<accession>A0A8J5V9D3</accession>
<reference evidence="2" key="1">
    <citation type="journal article" date="2021" name="bioRxiv">
        <title>Whole Genome Assembly and Annotation of Northern Wild Rice, Zizania palustris L., Supports a Whole Genome Duplication in the Zizania Genus.</title>
        <authorList>
            <person name="Haas M."/>
            <person name="Kono T."/>
            <person name="Macchietto M."/>
            <person name="Millas R."/>
            <person name="McGilp L."/>
            <person name="Shao M."/>
            <person name="Duquette J."/>
            <person name="Hirsch C.N."/>
            <person name="Kimball J."/>
        </authorList>
    </citation>
    <scope>NUCLEOTIDE SEQUENCE</scope>
    <source>
        <tissue evidence="2">Fresh leaf tissue</tissue>
    </source>
</reference>
<evidence type="ECO:0000256" key="1">
    <source>
        <dbReference type="SAM" id="MobiDB-lite"/>
    </source>
</evidence>